<gene>
    <name evidence="1" type="ORF">E2C01_066002</name>
</gene>
<dbReference type="Proteomes" id="UP000324222">
    <property type="component" value="Unassembled WGS sequence"/>
</dbReference>
<evidence type="ECO:0000313" key="2">
    <source>
        <dbReference type="Proteomes" id="UP000324222"/>
    </source>
</evidence>
<proteinExistence type="predicted"/>
<organism evidence="1 2">
    <name type="scientific">Portunus trituberculatus</name>
    <name type="common">Swimming crab</name>
    <name type="synonym">Neptunus trituberculatus</name>
    <dbReference type="NCBI Taxonomy" id="210409"/>
    <lineage>
        <taxon>Eukaryota</taxon>
        <taxon>Metazoa</taxon>
        <taxon>Ecdysozoa</taxon>
        <taxon>Arthropoda</taxon>
        <taxon>Crustacea</taxon>
        <taxon>Multicrustacea</taxon>
        <taxon>Malacostraca</taxon>
        <taxon>Eumalacostraca</taxon>
        <taxon>Eucarida</taxon>
        <taxon>Decapoda</taxon>
        <taxon>Pleocyemata</taxon>
        <taxon>Brachyura</taxon>
        <taxon>Eubrachyura</taxon>
        <taxon>Portunoidea</taxon>
        <taxon>Portunidae</taxon>
        <taxon>Portuninae</taxon>
        <taxon>Portunus</taxon>
    </lineage>
</organism>
<reference evidence="1 2" key="1">
    <citation type="submission" date="2019-05" db="EMBL/GenBank/DDBJ databases">
        <title>Another draft genome of Portunus trituberculatus and its Hox gene families provides insights of decapod evolution.</title>
        <authorList>
            <person name="Jeong J.-H."/>
            <person name="Song I."/>
            <person name="Kim S."/>
            <person name="Choi T."/>
            <person name="Kim D."/>
            <person name="Ryu S."/>
            <person name="Kim W."/>
        </authorList>
    </citation>
    <scope>NUCLEOTIDE SEQUENCE [LARGE SCALE GENOMIC DNA]</scope>
    <source>
        <tissue evidence="1">Muscle</tissue>
    </source>
</reference>
<protein>
    <submittedName>
        <fullName evidence="1">Uncharacterized protein</fullName>
    </submittedName>
</protein>
<accession>A0A5B7HP48</accession>
<evidence type="ECO:0000313" key="1">
    <source>
        <dbReference type="EMBL" id="MPC71716.1"/>
    </source>
</evidence>
<comment type="caution">
    <text evidence="1">The sequence shown here is derived from an EMBL/GenBank/DDBJ whole genome shotgun (WGS) entry which is preliminary data.</text>
</comment>
<keyword evidence="2" id="KW-1185">Reference proteome</keyword>
<sequence>MAHHSCLSLLAVLQPGERKRPTWRRRGERVEGWRLLLVTARSITFMGVWRTRNTTLASRRVSRRSPRTGSSAGMAAVPPAVVTLLGAFTYSSSLAVAARRLPVVAPAPPRYPRSELGRRLCYERISAPHQRRAAAEALCGVEQVDDGCWHSVLGGVG</sequence>
<dbReference type="AlphaFoldDB" id="A0A5B7HP48"/>
<dbReference type="EMBL" id="VSRR010033454">
    <property type="protein sequence ID" value="MPC71716.1"/>
    <property type="molecule type" value="Genomic_DNA"/>
</dbReference>
<name>A0A5B7HP48_PORTR</name>